<proteinExistence type="predicted"/>
<keyword evidence="2" id="KW-1185">Reference proteome</keyword>
<evidence type="ECO:0000313" key="2">
    <source>
        <dbReference type="Proteomes" id="UP001145742"/>
    </source>
</evidence>
<name>A0ABQ9D7Z6_9PASS</name>
<reference evidence="1" key="1">
    <citation type="submission" date="2019-10" db="EMBL/GenBank/DDBJ databases">
        <authorList>
            <person name="Soares A.E.R."/>
            <person name="Aleixo A."/>
            <person name="Schneider P."/>
            <person name="Miyaki C.Y."/>
            <person name="Schneider M.P."/>
            <person name="Mello C."/>
            <person name="Vasconcelos A.T.R."/>
        </authorList>
    </citation>
    <scope>NUCLEOTIDE SEQUENCE</scope>
    <source>
        <tissue evidence="1">Muscle</tissue>
    </source>
</reference>
<evidence type="ECO:0000313" key="1">
    <source>
        <dbReference type="EMBL" id="KAJ7414228.1"/>
    </source>
</evidence>
<sequence length="80" mass="9028">MFFDFNRAQSDKDGVKLLSVKTTSPETARHVHEEPYQGIYQLDLAVQESLKIGNVPVAKQFGSQCRSRWMPLEAGEEAES</sequence>
<dbReference type="Pfam" id="PF07010">
    <property type="entry name" value="Endomucin"/>
    <property type="match status" value="1"/>
</dbReference>
<dbReference type="EMBL" id="WHWB01034079">
    <property type="protein sequence ID" value="KAJ7414228.1"/>
    <property type="molecule type" value="Genomic_DNA"/>
</dbReference>
<protein>
    <submittedName>
        <fullName evidence="1">Uncharacterized protein</fullName>
    </submittedName>
</protein>
<accession>A0ABQ9D7Z6</accession>
<comment type="caution">
    <text evidence="1">The sequence shown here is derived from an EMBL/GenBank/DDBJ whole genome shotgun (WGS) entry which is preliminary data.</text>
</comment>
<organism evidence="1 2">
    <name type="scientific">Willisornis vidua</name>
    <name type="common">Xingu scale-backed antbird</name>
    <dbReference type="NCBI Taxonomy" id="1566151"/>
    <lineage>
        <taxon>Eukaryota</taxon>
        <taxon>Metazoa</taxon>
        <taxon>Chordata</taxon>
        <taxon>Craniata</taxon>
        <taxon>Vertebrata</taxon>
        <taxon>Euteleostomi</taxon>
        <taxon>Archelosauria</taxon>
        <taxon>Archosauria</taxon>
        <taxon>Dinosauria</taxon>
        <taxon>Saurischia</taxon>
        <taxon>Theropoda</taxon>
        <taxon>Coelurosauria</taxon>
        <taxon>Aves</taxon>
        <taxon>Neognathae</taxon>
        <taxon>Neoaves</taxon>
        <taxon>Telluraves</taxon>
        <taxon>Australaves</taxon>
        <taxon>Passeriformes</taxon>
        <taxon>Thamnophilidae</taxon>
        <taxon>Willisornis</taxon>
    </lineage>
</organism>
<gene>
    <name evidence="1" type="ORF">WISP_85296</name>
</gene>
<dbReference type="InterPro" id="IPR010740">
    <property type="entry name" value="Endomucin"/>
</dbReference>
<dbReference type="Proteomes" id="UP001145742">
    <property type="component" value="Unassembled WGS sequence"/>
</dbReference>